<evidence type="ECO:0000256" key="2">
    <source>
        <dbReference type="ARBA" id="ARBA00022741"/>
    </source>
</evidence>
<evidence type="ECO:0000256" key="1">
    <source>
        <dbReference type="ARBA" id="ARBA00022679"/>
    </source>
</evidence>
<keyword evidence="3" id="KW-0418">Kinase</keyword>
<dbReference type="InterPro" id="IPR011009">
    <property type="entry name" value="Kinase-like_dom_sf"/>
</dbReference>
<protein>
    <recommendedName>
        <fullName evidence="11">Non-specific serine/threonine protein kinase</fullName>
    </recommendedName>
</protein>
<evidence type="ECO:0000256" key="6">
    <source>
        <dbReference type="SAM" id="MobiDB-lite"/>
    </source>
</evidence>
<feature type="compositionally biased region" description="Low complexity" evidence="6">
    <location>
        <begin position="383"/>
        <end position="394"/>
    </location>
</feature>
<reference evidence="9 10" key="1">
    <citation type="journal article" date="2019" name="Int. J. Syst. Evol. Microbiol.">
        <title>The Global Catalogue of Microorganisms (GCM) 10K type strain sequencing project: providing services to taxonomists for standard genome sequencing and annotation.</title>
        <authorList>
            <consortium name="The Broad Institute Genomics Platform"/>
            <consortium name="The Broad Institute Genome Sequencing Center for Infectious Disease"/>
            <person name="Wu L."/>
            <person name="Ma J."/>
        </authorList>
    </citation>
    <scope>NUCLEOTIDE SEQUENCE [LARGE SCALE GENOMIC DNA]</scope>
    <source>
        <strain evidence="9 10">JCM 3325</strain>
    </source>
</reference>
<name>A0ABN3JS95_9ACTN</name>
<dbReference type="PANTHER" id="PTHR43289:SF34">
    <property type="entry name" value="SERINE_THREONINE-PROTEIN KINASE YBDM-RELATED"/>
    <property type="match status" value="1"/>
</dbReference>
<dbReference type="PROSITE" id="PS00107">
    <property type="entry name" value="PROTEIN_KINASE_ATP"/>
    <property type="match status" value="1"/>
</dbReference>
<dbReference type="Gene3D" id="3.30.200.20">
    <property type="entry name" value="Phosphorylase Kinase, domain 1"/>
    <property type="match status" value="1"/>
</dbReference>
<dbReference type="InterPro" id="IPR008271">
    <property type="entry name" value="Ser/Thr_kinase_AS"/>
</dbReference>
<comment type="caution">
    <text evidence="9">The sequence shown here is derived from an EMBL/GenBank/DDBJ whole genome shotgun (WGS) entry which is preliminary data.</text>
</comment>
<feature type="domain" description="Rhodanese" evidence="8">
    <location>
        <begin position="343"/>
        <end position="385"/>
    </location>
</feature>
<dbReference type="PROSITE" id="PS50206">
    <property type="entry name" value="RHODANESE_3"/>
    <property type="match status" value="1"/>
</dbReference>
<dbReference type="Gene3D" id="1.10.510.10">
    <property type="entry name" value="Transferase(Phosphotransferase) domain 1"/>
    <property type="match status" value="1"/>
</dbReference>
<proteinExistence type="predicted"/>
<keyword evidence="1" id="KW-0808">Transferase</keyword>
<dbReference type="SMART" id="SM00220">
    <property type="entry name" value="S_TKc"/>
    <property type="match status" value="1"/>
</dbReference>
<keyword evidence="2 5" id="KW-0547">Nucleotide-binding</keyword>
<evidence type="ECO:0008006" key="11">
    <source>
        <dbReference type="Google" id="ProtNLM"/>
    </source>
</evidence>
<organism evidence="9 10">
    <name type="scientific">Actinomadura vinacea</name>
    <dbReference type="NCBI Taxonomy" id="115336"/>
    <lineage>
        <taxon>Bacteria</taxon>
        <taxon>Bacillati</taxon>
        <taxon>Actinomycetota</taxon>
        <taxon>Actinomycetes</taxon>
        <taxon>Streptosporangiales</taxon>
        <taxon>Thermomonosporaceae</taxon>
        <taxon>Actinomadura</taxon>
    </lineage>
</organism>
<evidence type="ECO:0000256" key="5">
    <source>
        <dbReference type="PROSITE-ProRule" id="PRU10141"/>
    </source>
</evidence>
<dbReference type="PROSITE" id="PS50011">
    <property type="entry name" value="PROTEIN_KINASE_DOM"/>
    <property type="match status" value="1"/>
</dbReference>
<dbReference type="RefSeq" id="WP_344593851.1">
    <property type="nucleotide sequence ID" value="NZ_BAAARW010000023.1"/>
</dbReference>
<dbReference type="PANTHER" id="PTHR43289">
    <property type="entry name" value="MITOGEN-ACTIVATED PROTEIN KINASE KINASE KINASE 20-RELATED"/>
    <property type="match status" value="1"/>
</dbReference>
<dbReference type="InterPro" id="IPR000719">
    <property type="entry name" value="Prot_kinase_dom"/>
</dbReference>
<gene>
    <name evidence="9" type="ORF">GCM10010191_62870</name>
</gene>
<feature type="compositionally biased region" description="Basic and acidic residues" evidence="6">
    <location>
        <begin position="294"/>
        <end position="312"/>
    </location>
</feature>
<feature type="region of interest" description="Disordered" evidence="6">
    <location>
        <begin position="286"/>
        <end position="337"/>
    </location>
</feature>
<evidence type="ECO:0000256" key="3">
    <source>
        <dbReference type="ARBA" id="ARBA00022777"/>
    </source>
</evidence>
<sequence>MDGHVADSPAYDVRPLEAGDPRTVGGYSLLGRIGAGGMGTVYLAHPPDCDGGRVAVKTIHPHLALDSAFRQRFRDEAVLAGRVASFCTARVLAHGEEDGRPYIVSEYVGGMSLQHRITAGGPLPGGEVHGVAVGVVSALAAIHAAGLVHRDLKPANVMLTLSGCRVIDFGIARSQDAPGTLTSTGTVLGTPGWMAPEVLGGGYATPAADVFTWGCLIAYAGTGRMPFGEGEPAAVALRVMREEPDLGGLPAALLPGVRSALAKKPGHRPAAADLLLALVEQTEPPLPALRRANGRRETRRETGREARKEAKRAARTAVQPVIAPDPAAPGGDDEGPDTAAFTVIGHVGARSTTRVRLLAAAGVAAAALLAGGLIAGLAAGQDHGTVPASSTSATPPVPVTDASRGPAPHVGPDQPRPSKRAPAQRERSGGQKGKGGTKDGGKNKGRGGG</sequence>
<dbReference type="Pfam" id="PF00069">
    <property type="entry name" value="Pkinase"/>
    <property type="match status" value="1"/>
</dbReference>
<keyword evidence="4 5" id="KW-0067">ATP-binding</keyword>
<evidence type="ECO:0000256" key="4">
    <source>
        <dbReference type="ARBA" id="ARBA00022840"/>
    </source>
</evidence>
<dbReference type="InterPro" id="IPR017441">
    <property type="entry name" value="Protein_kinase_ATP_BS"/>
</dbReference>
<accession>A0ABN3JS95</accession>
<dbReference type="Proteomes" id="UP001501231">
    <property type="component" value="Unassembled WGS sequence"/>
</dbReference>
<evidence type="ECO:0000313" key="9">
    <source>
        <dbReference type="EMBL" id="GAA2438984.1"/>
    </source>
</evidence>
<dbReference type="EMBL" id="BAAARW010000023">
    <property type="protein sequence ID" value="GAA2438984.1"/>
    <property type="molecule type" value="Genomic_DNA"/>
</dbReference>
<feature type="domain" description="Protein kinase" evidence="7">
    <location>
        <begin position="27"/>
        <end position="286"/>
    </location>
</feature>
<feature type="region of interest" description="Disordered" evidence="6">
    <location>
        <begin position="383"/>
        <end position="449"/>
    </location>
</feature>
<dbReference type="SUPFAM" id="SSF56112">
    <property type="entry name" value="Protein kinase-like (PK-like)"/>
    <property type="match status" value="1"/>
</dbReference>
<feature type="binding site" evidence="5">
    <location>
        <position position="57"/>
    </location>
    <ligand>
        <name>ATP</name>
        <dbReference type="ChEBI" id="CHEBI:30616"/>
    </ligand>
</feature>
<evidence type="ECO:0000313" key="10">
    <source>
        <dbReference type="Proteomes" id="UP001501231"/>
    </source>
</evidence>
<dbReference type="CDD" id="cd14014">
    <property type="entry name" value="STKc_PknB_like"/>
    <property type="match status" value="1"/>
</dbReference>
<evidence type="ECO:0000259" key="8">
    <source>
        <dbReference type="PROSITE" id="PS50206"/>
    </source>
</evidence>
<dbReference type="PROSITE" id="PS00108">
    <property type="entry name" value="PROTEIN_KINASE_ST"/>
    <property type="match status" value="1"/>
</dbReference>
<evidence type="ECO:0000259" key="7">
    <source>
        <dbReference type="PROSITE" id="PS50011"/>
    </source>
</evidence>
<keyword evidence="10" id="KW-1185">Reference proteome</keyword>
<dbReference type="InterPro" id="IPR001763">
    <property type="entry name" value="Rhodanese-like_dom"/>
</dbReference>